<comment type="caution">
    <text evidence="2">The sequence shown here is derived from an EMBL/GenBank/DDBJ whole genome shotgun (WGS) entry which is preliminary data.</text>
</comment>
<accession>A0ABR7ESX8</accession>
<evidence type="ECO:0000313" key="3">
    <source>
        <dbReference type="Proteomes" id="UP000647235"/>
    </source>
</evidence>
<evidence type="ECO:0008006" key="4">
    <source>
        <dbReference type="Google" id="ProtNLM"/>
    </source>
</evidence>
<keyword evidence="1" id="KW-0732">Signal</keyword>
<evidence type="ECO:0000313" key="2">
    <source>
        <dbReference type="EMBL" id="MBC5664092.1"/>
    </source>
</evidence>
<gene>
    <name evidence="2" type="ORF">H8S07_02160</name>
</gene>
<reference evidence="2 3" key="1">
    <citation type="submission" date="2020-08" db="EMBL/GenBank/DDBJ databases">
        <title>Genome public.</title>
        <authorList>
            <person name="Liu C."/>
            <person name="Sun Q."/>
        </authorList>
    </citation>
    <scope>NUCLEOTIDE SEQUENCE [LARGE SCALE GENOMIC DNA]</scope>
    <source>
        <strain evidence="2 3">NSJ-36</strain>
    </source>
</reference>
<organism evidence="2 3">
    <name type="scientific">Dorea hominis</name>
    <dbReference type="NCBI Taxonomy" id="2763040"/>
    <lineage>
        <taxon>Bacteria</taxon>
        <taxon>Bacillati</taxon>
        <taxon>Bacillota</taxon>
        <taxon>Clostridia</taxon>
        <taxon>Lachnospirales</taxon>
        <taxon>Lachnospiraceae</taxon>
        <taxon>Dorea</taxon>
    </lineage>
</organism>
<dbReference type="SUPFAM" id="SSF89260">
    <property type="entry name" value="Collagen-binding domain"/>
    <property type="match status" value="1"/>
</dbReference>
<protein>
    <recommendedName>
        <fullName evidence="4">Peptidase C-terminal archaeal/bacterial domain-containing protein</fullName>
    </recommendedName>
</protein>
<dbReference type="Gene3D" id="2.60.120.380">
    <property type="match status" value="2"/>
</dbReference>
<feature type="signal peptide" evidence="1">
    <location>
        <begin position="1"/>
        <end position="27"/>
    </location>
</feature>
<dbReference type="Proteomes" id="UP000647235">
    <property type="component" value="Unassembled WGS sequence"/>
</dbReference>
<dbReference type="EMBL" id="JACOOY010000002">
    <property type="protein sequence ID" value="MBC5664092.1"/>
    <property type="molecule type" value="Genomic_DNA"/>
</dbReference>
<dbReference type="RefSeq" id="WP_117537223.1">
    <property type="nucleotide sequence ID" value="NZ_JACOOY010000002.1"/>
</dbReference>
<proteinExistence type="predicted"/>
<name>A0ABR7ESX8_9FIRM</name>
<feature type="chain" id="PRO_5045518629" description="Peptidase C-terminal archaeal/bacterial domain-containing protein" evidence="1">
    <location>
        <begin position="28"/>
        <end position="428"/>
    </location>
</feature>
<evidence type="ECO:0000256" key="1">
    <source>
        <dbReference type="SAM" id="SignalP"/>
    </source>
</evidence>
<sequence>MMKRKGKVLSLVLAAILTVSSGSVVQAADTSTKVQNTQAVKAEAQSLEAQSSIVKAVKAAKVSPVSAQSATVKATKTTVVDGSIPVIMMNTGNESVNKVGQIILAARNGTVGNHYQYSQAVTFKTKGTLDFAMNYSAKSDGAKQKSATYGLFYDSALTKPVDSYQFCDELGETTSRMFKVPKPGKYYLGIYVYANTYSDGVYDAWGFVAAAGFYNGADRTILHNKQIAIGQKEPQTNYFKFKATQTGYVSAFASKDSKYSVKVALCNSKKKAYSDYTAVGYNPSYGVTKGKTYYFKVASSYNSNGGYFFKVKNYKVSEKSGKSKGKAVTIKKGKTVSGTLQAGSSQADWYKFKLTSKKSVKILWKAKTNDTMKITVYQGGRTIGTRSLIYSNSSYTLQSLGKWSKGTYYIKVYRGNSKSSGWYSLKWK</sequence>
<keyword evidence="3" id="KW-1185">Reference proteome</keyword>